<comment type="caution">
    <text evidence="2">The sequence shown here is derived from an EMBL/GenBank/DDBJ whole genome shotgun (WGS) entry which is preliminary data.</text>
</comment>
<gene>
    <name evidence="2" type="ORF">NDU88_006333</name>
</gene>
<protein>
    <submittedName>
        <fullName evidence="2">Uncharacterized protein</fullName>
    </submittedName>
</protein>
<name>A0AAV7SP83_PLEWA</name>
<evidence type="ECO:0000256" key="1">
    <source>
        <dbReference type="SAM" id="MobiDB-lite"/>
    </source>
</evidence>
<dbReference type="AlphaFoldDB" id="A0AAV7SP83"/>
<proteinExistence type="predicted"/>
<accession>A0AAV7SP83</accession>
<sequence>MPQGLEWGTADKSQATAEFGRRPAAKPFLEVANSHLCPSQNRGGLRREDMEDPGTRPLSCPEREPLRLTPAGAMEPGDVDGSLCHSGTVEVRREGGLNGSPRGKRRRKHPIALLRWHLGLPWVIAGREHGKVTILPRLREE</sequence>
<evidence type="ECO:0000313" key="2">
    <source>
        <dbReference type="EMBL" id="KAJ1165916.1"/>
    </source>
</evidence>
<organism evidence="2 3">
    <name type="scientific">Pleurodeles waltl</name>
    <name type="common">Iberian ribbed newt</name>
    <dbReference type="NCBI Taxonomy" id="8319"/>
    <lineage>
        <taxon>Eukaryota</taxon>
        <taxon>Metazoa</taxon>
        <taxon>Chordata</taxon>
        <taxon>Craniata</taxon>
        <taxon>Vertebrata</taxon>
        <taxon>Euteleostomi</taxon>
        <taxon>Amphibia</taxon>
        <taxon>Batrachia</taxon>
        <taxon>Caudata</taxon>
        <taxon>Salamandroidea</taxon>
        <taxon>Salamandridae</taxon>
        <taxon>Pleurodelinae</taxon>
        <taxon>Pleurodeles</taxon>
    </lineage>
</organism>
<dbReference type="EMBL" id="JANPWB010000008">
    <property type="protein sequence ID" value="KAJ1165916.1"/>
    <property type="molecule type" value="Genomic_DNA"/>
</dbReference>
<reference evidence="2" key="1">
    <citation type="journal article" date="2022" name="bioRxiv">
        <title>Sequencing and chromosome-scale assembly of the giantPleurodeles waltlgenome.</title>
        <authorList>
            <person name="Brown T."/>
            <person name="Elewa A."/>
            <person name="Iarovenko S."/>
            <person name="Subramanian E."/>
            <person name="Araus A.J."/>
            <person name="Petzold A."/>
            <person name="Susuki M."/>
            <person name="Suzuki K.-i.T."/>
            <person name="Hayashi T."/>
            <person name="Toyoda A."/>
            <person name="Oliveira C."/>
            <person name="Osipova E."/>
            <person name="Leigh N.D."/>
            <person name="Simon A."/>
            <person name="Yun M.H."/>
        </authorList>
    </citation>
    <scope>NUCLEOTIDE SEQUENCE</scope>
    <source>
        <strain evidence="2">20211129_DDA</strain>
        <tissue evidence="2">Liver</tissue>
    </source>
</reference>
<keyword evidence="3" id="KW-1185">Reference proteome</keyword>
<dbReference type="Proteomes" id="UP001066276">
    <property type="component" value="Chromosome 4_2"/>
</dbReference>
<feature type="region of interest" description="Disordered" evidence="1">
    <location>
        <begin position="1"/>
        <end position="106"/>
    </location>
</feature>
<evidence type="ECO:0000313" key="3">
    <source>
        <dbReference type="Proteomes" id="UP001066276"/>
    </source>
</evidence>